<accession>A0A1J4PX47</accession>
<dbReference type="Proteomes" id="UP000034838">
    <property type="component" value="Unassembled WGS sequence"/>
</dbReference>
<keyword evidence="4" id="KW-1003">Cell membrane</keyword>
<evidence type="ECO:0000259" key="9">
    <source>
        <dbReference type="PROSITE" id="PS50850"/>
    </source>
</evidence>
<protein>
    <recommendedName>
        <fullName evidence="9">Major facilitator superfamily (MFS) profile domain-containing protein</fullName>
    </recommendedName>
</protein>
<dbReference type="AlphaFoldDB" id="A0A1J4PX47"/>
<evidence type="ECO:0000256" key="2">
    <source>
        <dbReference type="ARBA" id="ARBA00007520"/>
    </source>
</evidence>
<feature type="transmembrane region" description="Helical" evidence="8">
    <location>
        <begin position="90"/>
        <end position="109"/>
    </location>
</feature>
<evidence type="ECO:0000313" key="11">
    <source>
        <dbReference type="Proteomes" id="UP000034838"/>
    </source>
</evidence>
<evidence type="ECO:0000256" key="5">
    <source>
        <dbReference type="ARBA" id="ARBA00022692"/>
    </source>
</evidence>
<evidence type="ECO:0000256" key="3">
    <source>
        <dbReference type="ARBA" id="ARBA00022448"/>
    </source>
</evidence>
<dbReference type="SUPFAM" id="SSF46785">
    <property type="entry name" value="Winged helix' DNA-binding domain"/>
    <property type="match status" value="1"/>
</dbReference>
<proteinExistence type="inferred from homology"/>
<dbReference type="GO" id="GO:0022857">
    <property type="term" value="F:transmembrane transporter activity"/>
    <property type="evidence" value="ECO:0007669"/>
    <property type="project" value="InterPro"/>
</dbReference>
<dbReference type="EMBL" id="LBDA02000052">
    <property type="protein sequence ID" value="OIK25507.1"/>
    <property type="molecule type" value="Genomic_DNA"/>
</dbReference>
<dbReference type="Pfam" id="PF07690">
    <property type="entry name" value="MFS_1"/>
    <property type="match status" value="1"/>
</dbReference>
<dbReference type="Gene3D" id="1.10.10.10">
    <property type="entry name" value="Winged helix-like DNA-binding domain superfamily/Winged helix DNA-binding domain"/>
    <property type="match status" value="1"/>
</dbReference>
<sequence>MPSSEAEGPGVVRPAGVHRLPLRFEIVMVQLVAALAALDQTSVSTALPKIVDDLGAVADLPWVVTGSLLAVTVAGPFWGKLSDMYGRLRVLQICLAVFLTGSFLCGAAQDMSELIIFRLLQGVGSGGLLVLALALIGDLVEPRDRGRYQGTVSGLYAAASGAGPLLGGALSQYASWRWLFYVNGLIAAGALCALLVTLRRDKSRRVPHSIDYAGSFALAALTSLVVLAISLAAGAQTGRWKAWQVMMLVLIVALLVALFVSVERRAAEPVMPLGLFGNPVFSLMALMAFLIGVARSAATTYLPVFLQFIRGVGPLGAGIYLLPTIVGYTTGAVVSGKLVSRTGRCKPYLVMGTALLTIGSLGMHQFSTRTGDLWLVSSFLLLGLGIGMTLPVLVLAAENAVDYTQIGVTVAGVTYFRSAGQVIGVAGVGAVFTIRLGAHIADVGIAQQDIPPGFDPAVIRDNPALLHSYTMSITEAFLGAVLLGAVVFICSWLLRERPVKPAVTVPDVSQTLGSAPVERTSLEEIERSLSVLGSRQAQRSLHQRIAEASGLGLAPAACWLLLRSSQQAHVEPSSLAAGSVVTEEAMEAAVNQLRDRRLAVMENNLLVLTDKGRDAAAELAHACRQGLAELLGDWDPEQYADLARLLTDLSERLLGGEARR</sequence>
<dbReference type="SUPFAM" id="SSF103473">
    <property type="entry name" value="MFS general substrate transporter"/>
    <property type="match status" value="1"/>
</dbReference>
<dbReference type="InterPro" id="IPR020846">
    <property type="entry name" value="MFS_dom"/>
</dbReference>
<evidence type="ECO:0000256" key="4">
    <source>
        <dbReference type="ARBA" id="ARBA00022475"/>
    </source>
</evidence>
<feature type="transmembrane region" description="Helical" evidence="8">
    <location>
        <begin position="348"/>
        <end position="367"/>
    </location>
</feature>
<feature type="transmembrane region" description="Helical" evidence="8">
    <location>
        <begin position="178"/>
        <end position="198"/>
    </location>
</feature>
<evidence type="ECO:0000313" key="10">
    <source>
        <dbReference type="EMBL" id="OIK25507.1"/>
    </source>
</evidence>
<dbReference type="RefSeq" id="WP_071387600.1">
    <property type="nucleotide sequence ID" value="NZ_LBDA02000052.1"/>
</dbReference>
<dbReference type="GO" id="GO:0005886">
    <property type="term" value="C:plasma membrane"/>
    <property type="evidence" value="ECO:0007669"/>
    <property type="project" value="UniProtKB-SubCell"/>
</dbReference>
<dbReference type="FunFam" id="1.20.1720.10:FF:000004">
    <property type="entry name" value="EmrB/QacA family drug resistance transporter"/>
    <property type="match status" value="1"/>
</dbReference>
<dbReference type="InterPro" id="IPR036388">
    <property type="entry name" value="WH-like_DNA-bd_sf"/>
</dbReference>
<gene>
    <name evidence="10" type="ORF">VT52_021885</name>
</gene>
<dbReference type="PRINTS" id="PR01036">
    <property type="entry name" value="TCRTETB"/>
</dbReference>
<organism evidence="10 11">
    <name type="scientific">Streptomyces malaysiense</name>
    <dbReference type="NCBI Taxonomy" id="1428626"/>
    <lineage>
        <taxon>Bacteria</taxon>
        <taxon>Bacillati</taxon>
        <taxon>Actinomycetota</taxon>
        <taxon>Actinomycetes</taxon>
        <taxon>Kitasatosporales</taxon>
        <taxon>Streptomycetaceae</taxon>
        <taxon>Streptomyces</taxon>
    </lineage>
</organism>
<comment type="caution">
    <text evidence="10">The sequence shown here is derived from an EMBL/GenBank/DDBJ whole genome shotgun (WGS) entry which is preliminary data.</text>
</comment>
<feature type="transmembrane region" description="Helical" evidence="8">
    <location>
        <begin position="476"/>
        <end position="494"/>
    </location>
</feature>
<dbReference type="InterPro" id="IPR011701">
    <property type="entry name" value="MFS"/>
</dbReference>
<name>A0A1J4PX47_9ACTN</name>
<feature type="transmembrane region" description="Helical" evidence="8">
    <location>
        <begin position="317"/>
        <end position="336"/>
    </location>
</feature>
<comment type="subcellular location">
    <subcellularLocation>
        <location evidence="1">Cell membrane</location>
        <topology evidence="1">Multi-pass membrane protein</topology>
    </subcellularLocation>
</comment>
<keyword evidence="5 8" id="KW-0812">Transmembrane</keyword>
<feature type="transmembrane region" description="Helical" evidence="8">
    <location>
        <begin position="210"/>
        <end position="236"/>
    </location>
</feature>
<evidence type="ECO:0000256" key="6">
    <source>
        <dbReference type="ARBA" id="ARBA00022989"/>
    </source>
</evidence>
<dbReference type="PANTHER" id="PTHR23501:SF197">
    <property type="entry name" value="COMD"/>
    <property type="match status" value="1"/>
</dbReference>
<dbReference type="Gene3D" id="1.20.1720.10">
    <property type="entry name" value="Multidrug resistance protein D"/>
    <property type="match status" value="1"/>
</dbReference>
<feature type="transmembrane region" description="Helical" evidence="8">
    <location>
        <begin position="242"/>
        <end position="261"/>
    </location>
</feature>
<dbReference type="Gene3D" id="1.20.1250.20">
    <property type="entry name" value="MFS general substrate transporter like domains"/>
    <property type="match status" value="1"/>
</dbReference>
<feature type="transmembrane region" description="Helical" evidence="8">
    <location>
        <begin position="273"/>
        <end position="297"/>
    </location>
</feature>
<keyword evidence="6 8" id="KW-1133">Transmembrane helix</keyword>
<evidence type="ECO:0000256" key="8">
    <source>
        <dbReference type="SAM" id="Phobius"/>
    </source>
</evidence>
<dbReference type="PANTHER" id="PTHR23501">
    <property type="entry name" value="MAJOR FACILITATOR SUPERFAMILY"/>
    <property type="match status" value="1"/>
</dbReference>
<keyword evidence="7 8" id="KW-0472">Membrane</keyword>
<feature type="transmembrane region" description="Helical" evidence="8">
    <location>
        <begin position="115"/>
        <end position="136"/>
    </location>
</feature>
<evidence type="ECO:0000256" key="7">
    <source>
        <dbReference type="ARBA" id="ARBA00023136"/>
    </source>
</evidence>
<evidence type="ECO:0000256" key="1">
    <source>
        <dbReference type="ARBA" id="ARBA00004651"/>
    </source>
</evidence>
<dbReference type="PROSITE" id="PS50850">
    <property type="entry name" value="MFS"/>
    <property type="match status" value="1"/>
</dbReference>
<keyword evidence="3" id="KW-0813">Transport</keyword>
<dbReference type="OrthoDB" id="7375466at2"/>
<comment type="similarity">
    <text evidence="2">Belongs to the major facilitator superfamily. TCR/Tet family.</text>
</comment>
<keyword evidence="11" id="KW-1185">Reference proteome</keyword>
<feature type="domain" description="Major facilitator superfamily (MFS) profile" evidence="9">
    <location>
        <begin position="25"/>
        <end position="499"/>
    </location>
</feature>
<dbReference type="InterPro" id="IPR036390">
    <property type="entry name" value="WH_DNA-bd_sf"/>
</dbReference>
<reference evidence="10" key="1">
    <citation type="submission" date="2016-10" db="EMBL/GenBank/DDBJ databases">
        <title>Genome sequence of Streptomyces malaysiense MUSC 136.</title>
        <authorList>
            <person name="Lee L.-H."/>
            <person name="Ser H.-L."/>
        </authorList>
    </citation>
    <scope>NUCLEOTIDE SEQUENCE [LARGE SCALE GENOMIC DNA]</scope>
    <source>
        <strain evidence="10">MUSC 136</strain>
    </source>
</reference>
<dbReference type="InterPro" id="IPR036259">
    <property type="entry name" value="MFS_trans_sf"/>
</dbReference>
<dbReference type="CDD" id="cd17502">
    <property type="entry name" value="MFS_Azr1_MDR_like"/>
    <property type="match status" value="1"/>
</dbReference>
<feature type="transmembrane region" description="Helical" evidence="8">
    <location>
        <begin position="373"/>
        <end position="396"/>
    </location>
</feature>